<protein>
    <recommendedName>
        <fullName evidence="5">Glutathione S-transferase kappa 1</fullName>
        <ecNumber evidence="2">2.5.1.18</ecNumber>
    </recommendedName>
    <alternativeName>
        <fullName evidence="6">GST class-kappa</fullName>
    </alternativeName>
</protein>
<dbReference type="OrthoDB" id="5387214at2759"/>
<dbReference type="SUPFAM" id="SSF52833">
    <property type="entry name" value="Thioredoxin-like"/>
    <property type="match status" value="1"/>
</dbReference>
<dbReference type="AlphaFoldDB" id="A0A9W4JBF2"/>
<evidence type="ECO:0000256" key="6">
    <source>
        <dbReference type="ARBA" id="ARBA00083519"/>
    </source>
</evidence>
<proteinExistence type="inferred from homology"/>
<dbReference type="GO" id="GO:0005777">
    <property type="term" value="C:peroxisome"/>
    <property type="evidence" value="ECO:0007669"/>
    <property type="project" value="TreeGrafter"/>
</dbReference>
<dbReference type="Proteomes" id="UP001152592">
    <property type="component" value="Unassembled WGS sequence"/>
</dbReference>
<dbReference type="Gene3D" id="3.40.30.10">
    <property type="entry name" value="Glutaredoxin"/>
    <property type="match status" value="1"/>
</dbReference>
<dbReference type="GO" id="GO:0004364">
    <property type="term" value="F:glutathione transferase activity"/>
    <property type="evidence" value="ECO:0007669"/>
    <property type="project" value="UniProtKB-EC"/>
</dbReference>
<dbReference type="InterPro" id="IPR051924">
    <property type="entry name" value="GST_Kappa/NadH"/>
</dbReference>
<dbReference type="PANTHER" id="PTHR42943:SF13">
    <property type="entry name" value="GLUTATHIONE S-TRANSFERASE KAPPA-RELATED"/>
    <property type="match status" value="1"/>
</dbReference>
<evidence type="ECO:0000313" key="8">
    <source>
        <dbReference type="EMBL" id="CAG8380610.1"/>
    </source>
</evidence>
<comment type="caution">
    <text evidence="8">The sequence shown here is derived from an EMBL/GenBank/DDBJ whole genome shotgun (WGS) entry which is preliminary data.</text>
</comment>
<accession>A0A9W4JBF2</accession>
<evidence type="ECO:0000256" key="3">
    <source>
        <dbReference type="ARBA" id="ARBA00022679"/>
    </source>
</evidence>
<dbReference type="EMBL" id="CAJVPD010000236">
    <property type="protein sequence ID" value="CAG8380610.1"/>
    <property type="molecule type" value="Genomic_DNA"/>
</dbReference>
<evidence type="ECO:0000313" key="9">
    <source>
        <dbReference type="Proteomes" id="UP001152592"/>
    </source>
</evidence>
<evidence type="ECO:0000256" key="5">
    <source>
        <dbReference type="ARBA" id="ARBA00073833"/>
    </source>
</evidence>
<dbReference type="GO" id="GO:0004602">
    <property type="term" value="F:glutathione peroxidase activity"/>
    <property type="evidence" value="ECO:0007669"/>
    <property type="project" value="TreeGrafter"/>
</dbReference>
<dbReference type="InterPro" id="IPR036249">
    <property type="entry name" value="Thioredoxin-like_sf"/>
</dbReference>
<sequence length="260" mass="29738">MPGKIDAYVDCGKSLPQGPCPDTPVWSDPLTPPVSPYSYYATTYLRKNRQALESHGVEVEYVHLWPRSCTTGTNCKSGSILFSLAASTWAQPPWTLPAKADYSKFDSERACRYFGVPPIKTPEFFPILSIMPQRCMIYIKKNFPQEKFETTFLKLWEWMFYEGIDISKPEQLARLFQSNCFSDVEIKQIFAASSSPEFKQALTANTQMALDKGAYGAPWFWVRNSEGKEEPFFGSDRFAFMWQYLGLPFQDVAIVEKSKL</sequence>
<dbReference type="GO" id="GO:0005739">
    <property type="term" value="C:mitochondrion"/>
    <property type="evidence" value="ECO:0007669"/>
    <property type="project" value="TreeGrafter"/>
</dbReference>
<dbReference type="PANTHER" id="PTHR42943">
    <property type="entry name" value="GLUTATHIONE S-TRANSFERASE KAPPA"/>
    <property type="match status" value="1"/>
</dbReference>
<gene>
    <name evidence="8" type="ORF">PSALAMII_LOCUS5659</name>
</gene>
<keyword evidence="3" id="KW-0808">Transferase</keyword>
<feature type="domain" description="DSBA-like thioredoxin" evidence="7">
    <location>
        <begin position="34"/>
        <end position="245"/>
    </location>
</feature>
<evidence type="ECO:0000259" key="7">
    <source>
        <dbReference type="Pfam" id="PF01323"/>
    </source>
</evidence>
<evidence type="ECO:0000256" key="2">
    <source>
        <dbReference type="ARBA" id="ARBA00012452"/>
    </source>
</evidence>
<comment type="catalytic activity">
    <reaction evidence="4">
        <text>RX + glutathione = an S-substituted glutathione + a halide anion + H(+)</text>
        <dbReference type="Rhea" id="RHEA:16437"/>
        <dbReference type="ChEBI" id="CHEBI:15378"/>
        <dbReference type="ChEBI" id="CHEBI:16042"/>
        <dbReference type="ChEBI" id="CHEBI:17792"/>
        <dbReference type="ChEBI" id="CHEBI:57925"/>
        <dbReference type="ChEBI" id="CHEBI:90779"/>
        <dbReference type="EC" id="2.5.1.18"/>
    </reaction>
</comment>
<evidence type="ECO:0000256" key="1">
    <source>
        <dbReference type="ARBA" id="ARBA00006494"/>
    </source>
</evidence>
<dbReference type="GO" id="GO:0006749">
    <property type="term" value="P:glutathione metabolic process"/>
    <property type="evidence" value="ECO:0007669"/>
    <property type="project" value="TreeGrafter"/>
</dbReference>
<organism evidence="8 9">
    <name type="scientific">Penicillium salamii</name>
    <dbReference type="NCBI Taxonomy" id="1612424"/>
    <lineage>
        <taxon>Eukaryota</taxon>
        <taxon>Fungi</taxon>
        <taxon>Dikarya</taxon>
        <taxon>Ascomycota</taxon>
        <taxon>Pezizomycotina</taxon>
        <taxon>Eurotiomycetes</taxon>
        <taxon>Eurotiomycetidae</taxon>
        <taxon>Eurotiales</taxon>
        <taxon>Aspergillaceae</taxon>
        <taxon>Penicillium</taxon>
    </lineage>
</organism>
<dbReference type="Pfam" id="PF01323">
    <property type="entry name" value="DSBA"/>
    <property type="match status" value="1"/>
</dbReference>
<dbReference type="FunFam" id="3.40.30.10:FF:000096">
    <property type="entry name" value="Glutathione S-transferase kappa"/>
    <property type="match status" value="1"/>
</dbReference>
<dbReference type="InterPro" id="IPR001853">
    <property type="entry name" value="DSBA-like_thioredoxin_dom"/>
</dbReference>
<evidence type="ECO:0000256" key="4">
    <source>
        <dbReference type="ARBA" id="ARBA00047960"/>
    </source>
</evidence>
<reference evidence="8" key="1">
    <citation type="submission" date="2021-07" db="EMBL/GenBank/DDBJ databases">
        <authorList>
            <person name="Branca A.L. A."/>
        </authorList>
    </citation>
    <scope>NUCLEOTIDE SEQUENCE</scope>
</reference>
<name>A0A9W4JBF2_9EURO</name>
<comment type="similarity">
    <text evidence="1">Belongs to the GST superfamily. Kappa family.</text>
</comment>
<dbReference type="EC" id="2.5.1.18" evidence="2"/>